<evidence type="ECO:0000313" key="3">
    <source>
        <dbReference type="EMBL" id="KAB0584535.1"/>
    </source>
</evidence>
<keyword evidence="4" id="KW-1185">Reference proteome</keyword>
<dbReference type="GO" id="GO:0016747">
    <property type="term" value="F:acyltransferase activity, transferring groups other than amino-acyl groups"/>
    <property type="evidence" value="ECO:0007669"/>
    <property type="project" value="InterPro"/>
</dbReference>
<dbReference type="EMBL" id="VZPB01000005">
    <property type="protein sequence ID" value="KAB0584535.1"/>
    <property type="molecule type" value="Genomic_DNA"/>
</dbReference>
<protein>
    <submittedName>
        <fullName evidence="3">GNAT family N-acetyltransferase</fullName>
    </submittedName>
</protein>
<feature type="compositionally biased region" description="Polar residues" evidence="1">
    <location>
        <begin position="231"/>
        <end position="246"/>
    </location>
</feature>
<keyword evidence="3" id="KW-0808">Transferase</keyword>
<evidence type="ECO:0000259" key="2">
    <source>
        <dbReference type="PROSITE" id="PS51186"/>
    </source>
</evidence>
<dbReference type="InterPro" id="IPR000182">
    <property type="entry name" value="GNAT_dom"/>
</dbReference>
<organism evidence="3 4">
    <name type="scientific">Ideonella dechloratans</name>
    <dbReference type="NCBI Taxonomy" id="36863"/>
    <lineage>
        <taxon>Bacteria</taxon>
        <taxon>Pseudomonadati</taxon>
        <taxon>Pseudomonadota</taxon>
        <taxon>Betaproteobacteria</taxon>
        <taxon>Burkholderiales</taxon>
        <taxon>Sphaerotilaceae</taxon>
        <taxon>Ideonella</taxon>
    </lineage>
</organism>
<dbReference type="InterPro" id="IPR016181">
    <property type="entry name" value="Acyl_CoA_acyltransferase"/>
</dbReference>
<feature type="region of interest" description="Disordered" evidence="1">
    <location>
        <begin position="226"/>
        <end position="246"/>
    </location>
</feature>
<dbReference type="PANTHER" id="PTHR43792">
    <property type="entry name" value="GNAT FAMILY, PUTATIVE (AFU_ORTHOLOGUE AFUA_3G00765)-RELATED-RELATED"/>
    <property type="match status" value="1"/>
</dbReference>
<dbReference type="OrthoDB" id="9801656at2"/>
<proteinExistence type="predicted"/>
<comment type="caution">
    <text evidence="3">The sequence shown here is derived from an EMBL/GenBank/DDBJ whole genome shotgun (WGS) entry which is preliminary data.</text>
</comment>
<name>A0A643FGP1_IDEDE</name>
<dbReference type="Proteomes" id="UP000430120">
    <property type="component" value="Unassembled WGS sequence"/>
</dbReference>
<dbReference type="InterPro" id="IPR051531">
    <property type="entry name" value="N-acetyltransferase"/>
</dbReference>
<dbReference type="PANTHER" id="PTHR43792:SF1">
    <property type="entry name" value="N-ACETYLTRANSFERASE DOMAIN-CONTAINING PROTEIN"/>
    <property type="match status" value="1"/>
</dbReference>
<dbReference type="Pfam" id="PF13302">
    <property type="entry name" value="Acetyltransf_3"/>
    <property type="match status" value="1"/>
</dbReference>
<dbReference type="PROSITE" id="PS51186">
    <property type="entry name" value="GNAT"/>
    <property type="match status" value="1"/>
</dbReference>
<accession>A0A643FGP1</accession>
<dbReference type="SUPFAM" id="SSF55729">
    <property type="entry name" value="Acyl-CoA N-acyltransferases (Nat)"/>
    <property type="match status" value="1"/>
</dbReference>
<dbReference type="AlphaFoldDB" id="A0A643FGP1"/>
<sequence>MAQGIQRPVGHDALQVEGAWSGRGSWPAAPGGTGLSEKVSRRFCAMMGHTPAAPPNPVTKTLYLTPRLQVRELAPGDEPLLLTLHGDPAVARWMGDGTPLTPEMCLAWVRVSMNNYANQGYGYCAVFERASGEFVGGCGLIHPPGEPRRPVEIIYALRPPFWGRGYAREMVSAMLDWGARQRGLRQVWATAMPDNTASARVLAASGLHWQHTRPDADGEPTATWLWEAPAQATSSPEAPGSSPNPV</sequence>
<feature type="domain" description="N-acetyltransferase" evidence="2">
    <location>
        <begin position="68"/>
        <end position="231"/>
    </location>
</feature>
<gene>
    <name evidence="3" type="ORF">F7Q92_03210</name>
</gene>
<evidence type="ECO:0000256" key="1">
    <source>
        <dbReference type="SAM" id="MobiDB-lite"/>
    </source>
</evidence>
<reference evidence="3 4" key="1">
    <citation type="submission" date="2019-09" db="EMBL/GenBank/DDBJ databases">
        <title>Draft genome sequences of 48 bacterial type strains from the CCUG.</title>
        <authorList>
            <person name="Tunovic T."/>
            <person name="Pineiro-Iglesias B."/>
            <person name="Unosson C."/>
            <person name="Inganas E."/>
            <person name="Ohlen M."/>
            <person name="Cardew S."/>
            <person name="Jensie-Markopoulos S."/>
            <person name="Salva-Serra F."/>
            <person name="Jaen-Luchoro D."/>
            <person name="Karlsson R."/>
            <person name="Svensson-Stadler L."/>
            <person name="Chun J."/>
            <person name="Moore E."/>
        </authorList>
    </citation>
    <scope>NUCLEOTIDE SEQUENCE [LARGE SCALE GENOMIC DNA]</scope>
    <source>
        <strain evidence="3 4">CCUG 30977</strain>
    </source>
</reference>
<dbReference type="Gene3D" id="3.40.630.30">
    <property type="match status" value="1"/>
</dbReference>
<evidence type="ECO:0000313" key="4">
    <source>
        <dbReference type="Proteomes" id="UP000430120"/>
    </source>
</evidence>